<dbReference type="GO" id="GO:0043025">
    <property type="term" value="C:neuronal cell body"/>
    <property type="evidence" value="ECO:0007669"/>
    <property type="project" value="TreeGrafter"/>
</dbReference>
<dbReference type="GO" id="GO:0030424">
    <property type="term" value="C:axon"/>
    <property type="evidence" value="ECO:0007669"/>
    <property type="project" value="TreeGrafter"/>
</dbReference>
<keyword evidence="7 8" id="KW-0807">Transducer</keyword>
<dbReference type="GO" id="GO:0008049">
    <property type="term" value="P:male courtship behavior"/>
    <property type="evidence" value="ECO:0007669"/>
    <property type="project" value="TreeGrafter"/>
</dbReference>
<organism evidence="9 10">
    <name type="scientific">Cryptotermes secundus</name>
    <dbReference type="NCBI Taxonomy" id="105785"/>
    <lineage>
        <taxon>Eukaryota</taxon>
        <taxon>Metazoa</taxon>
        <taxon>Ecdysozoa</taxon>
        <taxon>Arthropoda</taxon>
        <taxon>Hexapoda</taxon>
        <taxon>Insecta</taxon>
        <taxon>Pterygota</taxon>
        <taxon>Neoptera</taxon>
        <taxon>Polyneoptera</taxon>
        <taxon>Dictyoptera</taxon>
        <taxon>Blattodea</taxon>
        <taxon>Blattoidea</taxon>
        <taxon>Termitoidae</taxon>
        <taxon>Kalotermitidae</taxon>
        <taxon>Cryptotermitinae</taxon>
        <taxon>Cryptotermes</taxon>
    </lineage>
</organism>
<comment type="similarity">
    <text evidence="8">Belongs to the insect chemoreceptor superfamily. Gustatory receptor (GR) family.</text>
</comment>
<dbReference type="PANTHER" id="PTHR21143:SF133">
    <property type="entry name" value="GUSTATORY AND PHEROMONE RECEPTOR 32A-RELATED"/>
    <property type="match status" value="1"/>
</dbReference>
<dbReference type="PANTHER" id="PTHR21143">
    <property type="entry name" value="INVERTEBRATE GUSTATORY RECEPTOR"/>
    <property type="match status" value="1"/>
</dbReference>
<keyword evidence="4 8" id="KW-1133">Transmembrane helix</keyword>
<evidence type="ECO:0000313" key="9">
    <source>
        <dbReference type="EMBL" id="PNF33534.1"/>
    </source>
</evidence>
<dbReference type="Proteomes" id="UP000235965">
    <property type="component" value="Unassembled WGS sequence"/>
</dbReference>
<keyword evidence="3 8" id="KW-0812">Transmembrane</keyword>
<dbReference type="InterPro" id="IPR013604">
    <property type="entry name" value="7TM_chemorcpt"/>
</dbReference>
<evidence type="ECO:0000256" key="4">
    <source>
        <dbReference type="ARBA" id="ARBA00022989"/>
    </source>
</evidence>
<comment type="caution">
    <text evidence="9">The sequence shown here is derived from an EMBL/GenBank/DDBJ whole genome shotgun (WGS) entry which is preliminary data.</text>
</comment>
<feature type="transmembrane region" description="Helical" evidence="8">
    <location>
        <begin position="21"/>
        <end position="40"/>
    </location>
</feature>
<dbReference type="Pfam" id="PF08395">
    <property type="entry name" value="7tm_7"/>
    <property type="match status" value="1"/>
</dbReference>
<feature type="transmembrane region" description="Helical" evidence="8">
    <location>
        <begin position="222"/>
        <end position="243"/>
    </location>
</feature>
<dbReference type="InParanoid" id="A0A2J7QY95"/>
<feature type="transmembrane region" description="Helical" evidence="8">
    <location>
        <begin position="294"/>
        <end position="312"/>
    </location>
</feature>
<dbReference type="GO" id="GO:0050909">
    <property type="term" value="P:sensory perception of taste"/>
    <property type="evidence" value="ECO:0007669"/>
    <property type="project" value="InterPro"/>
</dbReference>
<dbReference type="GO" id="GO:0007165">
    <property type="term" value="P:signal transduction"/>
    <property type="evidence" value="ECO:0007669"/>
    <property type="project" value="UniProtKB-KW"/>
</dbReference>
<comment type="function">
    <text evidence="8">Gustatory receptor which mediates acceptance or avoidance behavior, depending on its substrates.</text>
</comment>
<keyword evidence="6 8" id="KW-0675">Receptor</keyword>
<name>A0A2J7QY95_9NEOP</name>
<evidence type="ECO:0000256" key="8">
    <source>
        <dbReference type="RuleBase" id="RU363108"/>
    </source>
</evidence>
<evidence type="ECO:0000256" key="7">
    <source>
        <dbReference type="ARBA" id="ARBA00023224"/>
    </source>
</evidence>
<keyword evidence="2 8" id="KW-1003">Cell membrane</keyword>
<evidence type="ECO:0000256" key="6">
    <source>
        <dbReference type="ARBA" id="ARBA00023170"/>
    </source>
</evidence>
<comment type="subcellular location">
    <subcellularLocation>
        <location evidence="1 8">Cell membrane</location>
        <topology evidence="1 8">Multi-pass membrane protein</topology>
    </subcellularLocation>
</comment>
<protein>
    <recommendedName>
        <fullName evidence="8">Gustatory receptor</fullName>
    </recommendedName>
</protein>
<proteinExistence type="inferred from homology"/>
<dbReference type="AlphaFoldDB" id="A0A2J7QY95"/>
<sequence length="331" mass="37761">MLSRVDKFLFEPNSKDYRQRTRFLGVAVICSLFYSFPLYFAECWVGDDVFAGVVVALAHVTWQINDLQYLNLVMILKHRLKAMNEKFISVSIMDYFSNGDLKIPTKPIIRYSNRVSEITSNHVTGARIAFTPRSFETVMAPEISSRNKFGFASVILTFREHYSSVYEICCLVNSVNGCTLLLSWLLFIVSVSINLYHVAVLFMFPSASDNTPHSTIKNITFILWNVLTLMRIFVVALSCQWASDECQRCMNSVQEMLLEHCTEEDALTQLESFSVQLVNNKIEFTVCGTFPMNLSVLCTVAGLVIQYLILLFQMREQTEPQRVSFDVTSGV</sequence>
<dbReference type="GO" id="GO:0005886">
    <property type="term" value="C:plasma membrane"/>
    <property type="evidence" value="ECO:0007669"/>
    <property type="project" value="UniProtKB-SubCell"/>
</dbReference>
<dbReference type="GO" id="GO:0007635">
    <property type="term" value="P:chemosensory behavior"/>
    <property type="evidence" value="ECO:0007669"/>
    <property type="project" value="TreeGrafter"/>
</dbReference>
<evidence type="ECO:0000256" key="1">
    <source>
        <dbReference type="ARBA" id="ARBA00004651"/>
    </source>
</evidence>
<evidence type="ECO:0000256" key="3">
    <source>
        <dbReference type="ARBA" id="ARBA00022692"/>
    </source>
</evidence>
<accession>A0A2J7QY95</accession>
<keyword evidence="10" id="KW-1185">Reference proteome</keyword>
<evidence type="ECO:0000256" key="2">
    <source>
        <dbReference type="ARBA" id="ARBA00022475"/>
    </source>
</evidence>
<dbReference type="EMBL" id="NEVH01009126">
    <property type="protein sequence ID" value="PNF33534.1"/>
    <property type="molecule type" value="Genomic_DNA"/>
</dbReference>
<gene>
    <name evidence="9" type="ORF">B7P43_G17410</name>
</gene>
<evidence type="ECO:0000256" key="5">
    <source>
        <dbReference type="ARBA" id="ARBA00023136"/>
    </source>
</evidence>
<feature type="transmembrane region" description="Helical" evidence="8">
    <location>
        <begin position="181"/>
        <end position="202"/>
    </location>
</feature>
<evidence type="ECO:0000313" key="10">
    <source>
        <dbReference type="Proteomes" id="UP000235965"/>
    </source>
</evidence>
<dbReference type="GO" id="GO:0030425">
    <property type="term" value="C:dendrite"/>
    <property type="evidence" value="ECO:0007669"/>
    <property type="project" value="TreeGrafter"/>
</dbReference>
<reference evidence="9 10" key="1">
    <citation type="submission" date="2017-12" db="EMBL/GenBank/DDBJ databases">
        <title>Hemimetabolous genomes reveal molecular basis of termite eusociality.</title>
        <authorList>
            <person name="Harrison M.C."/>
            <person name="Jongepier E."/>
            <person name="Robertson H.M."/>
            <person name="Arning N."/>
            <person name="Bitard-Feildel T."/>
            <person name="Chao H."/>
            <person name="Childers C.P."/>
            <person name="Dinh H."/>
            <person name="Doddapaneni H."/>
            <person name="Dugan S."/>
            <person name="Gowin J."/>
            <person name="Greiner C."/>
            <person name="Han Y."/>
            <person name="Hu H."/>
            <person name="Hughes D.S.T."/>
            <person name="Huylmans A.-K."/>
            <person name="Kemena C."/>
            <person name="Kremer L.P.M."/>
            <person name="Lee S.L."/>
            <person name="Lopez-Ezquerra A."/>
            <person name="Mallet L."/>
            <person name="Monroy-Kuhn J.M."/>
            <person name="Moser A."/>
            <person name="Murali S.C."/>
            <person name="Muzny D.M."/>
            <person name="Otani S."/>
            <person name="Piulachs M.-D."/>
            <person name="Poelchau M."/>
            <person name="Qu J."/>
            <person name="Schaub F."/>
            <person name="Wada-Katsumata A."/>
            <person name="Worley K.C."/>
            <person name="Xie Q."/>
            <person name="Ylla G."/>
            <person name="Poulsen M."/>
            <person name="Gibbs R.A."/>
            <person name="Schal C."/>
            <person name="Richards S."/>
            <person name="Belles X."/>
            <person name="Korb J."/>
            <person name="Bornberg-Bauer E."/>
        </authorList>
    </citation>
    <scope>NUCLEOTIDE SEQUENCE [LARGE SCALE GENOMIC DNA]</scope>
    <source>
        <tissue evidence="9">Whole body</tissue>
    </source>
</reference>
<comment type="caution">
    <text evidence="8">Lacks conserved residue(s) required for the propagation of feature annotation.</text>
</comment>
<keyword evidence="5 8" id="KW-0472">Membrane</keyword>